<dbReference type="PANTHER" id="PTHR30055">
    <property type="entry name" value="HTH-TYPE TRANSCRIPTIONAL REGULATOR RUTR"/>
    <property type="match status" value="1"/>
</dbReference>
<reference evidence="7" key="1">
    <citation type="journal article" date="2015" name="BMC Genomics">
        <title>Diversity of the cell-wall associated genomic island of the archaeon Haloquadratum walsbyi.</title>
        <authorList>
            <person name="Martin-Cuadrado A.B."/>
            <person name="Pasic L."/>
            <person name="Rodriguez-Valera F."/>
        </authorList>
    </citation>
    <scope>NUCLEOTIDE SEQUENCE</scope>
</reference>
<evidence type="ECO:0000256" key="5">
    <source>
        <dbReference type="PROSITE-ProRule" id="PRU00335"/>
    </source>
</evidence>
<evidence type="ECO:0000256" key="1">
    <source>
        <dbReference type="ARBA" id="ARBA00022491"/>
    </source>
</evidence>
<dbReference type="InterPro" id="IPR050109">
    <property type="entry name" value="HTH-type_TetR-like_transc_reg"/>
</dbReference>
<keyword evidence="3 5" id="KW-0238">DNA-binding</keyword>
<keyword evidence="2" id="KW-0805">Transcription regulation</keyword>
<keyword evidence="1" id="KW-0678">Repressor</keyword>
<dbReference type="SUPFAM" id="SSF48498">
    <property type="entry name" value="Tetracyclin repressor-like, C-terminal domain"/>
    <property type="match status" value="1"/>
</dbReference>
<keyword evidence="4" id="KW-0804">Transcription</keyword>
<name>A0A0K1YAU3_9EURY</name>
<dbReference type="PANTHER" id="PTHR30055:SF234">
    <property type="entry name" value="HTH-TYPE TRANSCRIPTIONAL REGULATOR BETI"/>
    <property type="match status" value="1"/>
</dbReference>
<dbReference type="PRINTS" id="PR00455">
    <property type="entry name" value="HTHTETR"/>
</dbReference>
<evidence type="ECO:0000256" key="3">
    <source>
        <dbReference type="ARBA" id="ARBA00023125"/>
    </source>
</evidence>
<evidence type="ECO:0000313" key="7">
    <source>
        <dbReference type="EMBL" id="AKY04235.1"/>
    </source>
</evidence>
<evidence type="ECO:0000256" key="4">
    <source>
        <dbReference type="ARBA" id="ARBA00023163"/>
    </source>
</evidence>
<dbReference type="InterPro" id="IPR001647">
    <property type="entry name" value="HTH_TetR"/>
</dbReference>
<feature type="domain" description="HTH tetR-type" evidence="6">
    <location>
        <begin position="13"/>
        <end position="73"/>
    </location>
</feature>
<organism evidence="7">
    <name type="scientific">uncultured haloarchaeon</name>
    <dbReference type="NCBI Taxonomy" id="160804"/>
    <lineage>
        <taxon>Archaea</taxon>
        <taxon>Methanobacteriati</taxon>
        <taxon>Methanobacteriota</taxon>
        <taxon>Stenosarchaea group</taxon>
        <taxon>Halobacteria</taxon>
        <taxon>Halobacteriales</taxon>
        <taxon>Halobacteriaceae</taxon>
        <taxon>environmental samples</taxon>
    </lineage>
</organism>
<dbReference type="SUPFAM" id="SSF46689">
    <property type="entry name" value="Homeodomain-like"/>
    <property type="match status" value="1"/>
</dbReference>
<dbReference type="Pfam" id="PF13977">
    <property type="entry name" value="TetR_C_6"/>
    <property type="match status" value="1"/>
</dbReference>
<dbReference type="PROSITE" id="PS50977">
    <property type="entry name" value="HTH_TETR_2"/>
    <property type="match status" value="1"/>
</dbReference>
<sequence>MKDDITVLPNAPDNTHTEILRATFRVLCERGYTGVTISRIAARTDVAKSVVYYHYEDKDDIIQTLLDQVLAELLSEYFRDSDDDPARRLENFFGFVFAVAGGEIHPEENTAGTGECDDTHLGTEETTMCIDSETNANEDIVSSPSDTAKKEFKHCVGAHSQAYVELRAQAAHDEVFRKTITANERKLREELRACVDAGVATVAFDIDNADHTTEFLLTLIEGAIFRGATTGKINTAALADMLERKLGITVHQDDL</sequence>
<dbReference type="InterPro" id="IPR036271">
    <property type="entry name" value="Tet_transcr_reg_TetR-rel_C_sf"/>
</dbReference>
<protein>
    <submittedName>
        <fullName evidence="7">TetR family transcription regulator</fullName>
    </submittedName>
</protein>
<dbReference type="InterPro" id="IPR009057">
    <property type="entry name" value="Homeodomain-like_sf"/>
</dbReference>
<accession>A0A0K1YAU3</accession>
<dbReference type="Gene3D" id="1.10.357.10">
    <property type="entry name" value="Tetracycline Repressor, domain 2"/>
    <property type="match status" value="2"/>
</dbReference>
<dbReference type="GO" id="GO:0003700">
    <property type="term" value="F:DNA-binding transcription factor activity"/>
    <property type="evidence" value="ECO:0007669"/>
    <property type="project" value="TreeGrafter"/>
</dbReference>
<evidence type="ECO:0000259" key="6">
    <source>
        <dbReference type="PROSITE" id="PS50977"/>
    </source>
</evidence>
<dbReference type="EMBL" id="KT322174">
    <property type="protein sequence ID" value="AKY04235.1"/>
    <property type="molecule type" value="Genomic_DNA"/>
</dbReference>
<evidence type="ECO:0000256" key="2">
    <source>
        <dbReference type="ARBA" id="ARBA00023015"/>
    </source>
</evidence>
<feature type="DNA-binding region" description="H-T-H motif" evidence="5">
    <location>
        <begin position="36"/>
        <end position="55"/>
    </location>
</feature>
<dbReference type="Pfam" id="PF00440">
    <property type="entry name" value="TetR_N"/>
    <property type="match status" value="1"/>
</dbReference>
<proteinExistence type="predicted"/>
<dbReference type="GO" id="GO:0000976">
    <property type="term" value="F:transcription cis-regulatory region binding"/>
    <property type="evidence" value="ECO:0007669"/>
    <property type="project" value="TreeGrafter"/>
</dbReference>
<dbReference type="AlphaFoldDB" id="A0A0K1YAU3"/>
<dbReference type="InterPro" id="IPR039538">
    <property type="entry name" value="BetI_C"/>
</dbReference>